<dbReference type="SMART" id="SM00882">
    <property type="entry name" value="CoA_trans"/>
    <property type="match status" value="1"/>
</dbReference>
<dbReference type="PANTHER" id="PTHR43293">
    <property type="entry name" value="ACETATE COA-TRANSFERASE YDIF"/>
    <property type="match status" value="1"/>
</dbReference>
<organism evidence="1 2">
    <name type="scientific">Methylocystis iwaonis</name>
    <dbReference type="NCBI Taxonomy" id="2885079"/>
    <lineage>
        <taxon>Bacteria</taxon>
        <taxon>Pseudomonadati</taxon>
        <taxon>Pseudomonadota</taxon>
        <taxon>Alphaproteobacteria</taxon>
        <taxon>Hyphomicrobiales</taxon>
        <taxon>Methylocystaceae</taxon>
        <taxon>Methylocystis</taxon>
    </lineage>
</organism>
<dbReference type="SUPFAM" id="SSF100950">
    <property type="entry name" value="NagB/RpiA/CoA transferase-like"/>
    <property type="match status" value="1"/>
</dbReference>
<dbReference type="Gene3D" id="3.40.1080.10">
    <property type="entry name" value="Glutaconate Coenzyme A-transferase"/>
    <property type="match status" value="1"/>
</dbReference>
<proteinExistence type="predicted"/>
<dbReference type="InterPro" id="IPR004165">
    <property type="entry name" value="CoA_trans_fam_I"/>
</dbReference>
<keyword evidence="2" id="KW-1185">Reference proteome</keyword>
<protein>
    <recommendedName>
        <fullName evidence="3">CoA-transferase</fullName>
    </recommendedName>
</protein>
<evidence type="ECO:0000313" key="1">
    <source>
        <dbReference type="EMBL" id="BDV35024.1"/>
    </source>
</evidence>
<evidence type="ECO:0000313" key="2">
    <source>
        <dbReference type="Proteomes" id="UP001317629"/>
    </source>
</evidence>
<evidence type="ECO:0008006" key="3">
    <source>
        <dbReference type="Google" id="ProtNLM"/>
    </source>
</evidence>
<reference evidence="1 2" key="1">
    <citation type="journal article" date="2023" name="Int. J. Syst. Evol. Microbiol.">
        <title>Methylocystis iwaonis sp. nov., a type II methane-oxidizing bacterium from surface soil of a rice paddy field in Japan, and emended description of the genus Methylocystis (ex Whittenbury et al. 1970) Bowman et al. 1993.</title>
        <authorList>
            <person name="Kaise H."/>
            <person name="Sawadogo J.B."/>
            <person name="Alam M.S."/>
            <person name="Ueno C."/>
            <person name="Dianou D."/>
            <person name="Shinjo R."/>
            <person name="Asakawa S."/>
        </authorList>
    </citation>
    <scope>NUCLEOTIDE SEQUENCE [LARGE SCALE GENOMIC DNA]</scope>
    <source>
        <strain evidence="1 2">SS37A-Re</strain>
    </source>
</reference>
<accession>A0ABM8EAK4</accession>
<gene>
    <name evidence="1" type="ORF">SS37A_25530</name>
</gene>
<sequence length="286" mass="31363">MIASCTLGEMMIAALTRTIQDGELVFHGFGSPLVQLAMHVAKRTHAPRMGLVAGATYGVDPAPRFLTPTSNDWAMDQGAAASLGIEELFDLAAAGRLGRMFLSGLQIDRWGNCNVTALGAPHMAMKLPGGGGGGNLSCDAQRVTLWTPAHRAEIDAKGRRRFRLVEACDFITNLGHRDAAGRPRKAYGHRGRGPQFLITELGLFDYEADGHMRLVALYPDTTIEDAQENTGFALRMADRVGVIAPPTRSVVDLIRKLDPLRVHEKEIRPLDLKRRFDLVEQREERA</sequence>
<dbReference type="InterPro" id="IPR037171">
    <property type="entry name" value="NagB/RpiA_transferase-like"/>
</dbReference>
<dbReference type="RefSeq" id="WP_281928342.1">
    <property type="nucleotide sequence ID" value="NZ_AP027142.1"/>
</dbReference>
<name>A0ABM8EAK4_9HYPH</name>
<dbReference type="Proteomes" id="UP001317629">
    <property type="component" value="Chromosome"/>
</dbReference>
<dbReference type="EMBL" id="AP027142">
    <property type="protein sequence ID" value="BDV35024.1"/>
    <property type="molecule type" value="Genomic_DNA"/>
</dbReference>
<dbReference type="PANTHER" id="PTHR43293:SF3">
    <property type="entry name" value="CHOLESTEROL RING-CLEAVING HYDROLASE IPDB SUBUNIT"/>
    <property type="match status" value="1"/>
</dbReference>